<protein>
    <submittedName>
        <fullName evidence="2">Uncharacterized protein</fullName>
    </submittedName>
</protein>
<feature type="region of interest" description="Disordered" evidence="1">
    <location>
        <begin position="871"/>
        <end position="902"/>
    </location>
</feature>
<feature type="compositionally biased region" description="Polar residues" evidence="1">
    <location>
        <begin position="23"/>
        <end position="38"/>
    </location>
</feature>
<feature type="region of interest" description="Disordered" evidence="1">
    <location>
        <begin position="927"/>
        <end position="953"/>
    </location>
</feature>
<evidence type="ECO:0000313" key="3">
    <source>
        <dbReference type="Proteomes" id="UP001140172"/>
    </source>
</evidence>
<feature type="compositionally biased region" description="Basic residues" evidence="1">
    <location>
        <begin position="873"/>
        <end position="885"/>
    </location>
</feature>
<comment type="caution">
    <text evidence="2">The sequence shown here is derived from an EMBL/GenBank/DDBJ whole genome shotgun (WGS) entry which is preliminary data.</text>
</comment>
<feature type="region of interest" description="Disordered" evidence="1">
    <location>
        <begin position="484"/>
        <end position="532"/>
    </location>
</feature>
<gene>
    <name evidence="2" type="ORF">GGI15_000858</name>
</gene>
<feature type="region of interest" description="Disordered" evidence="1">
    <location>
        <begin position="685"/>
        <end position="712"/>
    </location>
</feature>
<dbReference type="Proteomes" id="UP001140172">
    <property type="component" value="Unassembled WGS sequence"/>
</dbReference>
<name>A0A9W8HKI5_9FUNG</name>
<evidence type="ECO:0000313" key="2">
    <source>
        <dbReference type="EMBL" id="KAJ2787252.1"/>
    </source>
</evidence>
<feature type="region of interest" description="Disordered" evidence="1">
    <location>
        <begin position="154"/>
        <end position="182"/>
    </location>
</feature>
<reference evidence="2" key="1">
    <citation type="submission" date="2022-07" db="EMBL/GenBank/DDBJ databases">
        <title>Phylogenomic reconstructions and comparative analyses of Kickxellomycotina fungi.</title>
        <authorList>
            <person name="Reynolds N.K."/>
            <person name="Stajich J.E."/>
            <person name="Barry K."/>
            <person name="Grigoriev I.V."/>
            <person name="Crous P."/>
            <person name="Smith M.E."/>
        </authorList>
    </citation>
    <scope>NUCLEOTIDE SEQUENCE</scope>
    <source>
        <strain evidence="2">BCRC 34489</strain>
    </source>
</reference>
<feature type="compositionally biased region" description="Polar residues" evidence="1">
    <location>
        <begin position="1"/>
        <end position="16"/>
    </location>
</feature>
<feature type="compositionally biased region" description="Basic and acidic residues" evidence="1">
    <location>
        <begin position="430"/>
        <end position="440"/>
    </location>
</feature>
<organism evidence="2 3">
    <name type="scientific">Coemansia interrupta</name>
    <dbReference type="NCBI Taxonomy" id="1126814"/>
    <lineage>
        <taxon>Eukaryota</taxon>
        <taxon>Fungi</taxon>
        <taxon>Fungi incertae sedis</taxon>
        <taxon>Zoopagomycota</taxon>
        <taxon>Kickxellomycotina</taxon>
        <taxon>Kickxellomycetes</taxon>
        <taxon>Kickxellales</taxon>
        <taxon>Kickxellaceae</taxon>
        <taxon>Coemansia</taxon>
    </lineage>
</organism>
<proteinExistence type="predicted"/>
<feature type="region of interest" description="Disordered" evidence="1">
    <location>
        <begin position="825"/>
        <end position="851"/>
    </location>
</feature>
<feature type="region of interest" description="Disordered" evidence="1">
    <location>
        <begin position="774"/>
        <end position="802"/>
    </location>
</feature>
<feature type="region of interest" description="Disordered" evidence="1">
    <location>
        <begin position="279"/>
        <end position="447"/>
    </location>
</feature>
<sequence length="1857" mass="205136">MAANYSNSSDPNTSPSLRADLASQHTADPNSPKNSATDTNRHATVAVQRLGDMLQSAEIDWSLWTSDSDSETMDTARIIESSGVLRSRLSRYYRGHRRNRSQSFAESRCSDLSSEIDATASATEDAPEESQSAEDDAIILKWSPQFLNKVHVEDSANEPTPQSSDMLPPDMSADGDQAHPDQHYYPLRQRSEKNLHPYTKLEWTNPADLMDLRNRRRDVSLLYDTTQDANSASQGVAGNIGFAEDSEDEEYLPELGDLVETQLDMAADDWSLPTERRPILAPSTSRLPAAPSLSTRGHRDGLTYKHMAARRRHTNRRGDLNDDDSTAFPSIEALLGNRDVDPRDTTDTDSDPFGVPQSLVTPQQMPRTDGHTVKLYSELSSSSDSDVEQPVPAHSFAHDSHTVDGDGDGEVESNATPGGTRRRRRLVSRRQQEAAEHVSDNETMLPTAKARKLNKISRNHIRGVLPFSFMRGLNQEKQAEIQEEVSRWHDRNDRRSAKRRVLSSSPRPESEETDPDDAHIGMASSPAADYQAEDQHPGYMRQPLFEFNFLDIYRWAYPGAALFEQVGQAPDFLRVAARECRRRSDSLGADDPWRKHISVAARKQGELDDEDVAQSILGAWRLGVIDVRRVYFCDDEVDDEVDDEIGSYAGEEDEHIDIQRVDYHTDEDAIVISDDEAVEDNRMLGMGAGGGGGGRARASGGTRKSRGTKRQRLWHSGEHRALAAVPNHGPQRHSSSMLLMGHRDLSADQRSTTVHANVGGGGIRDVMGEFAAFDSDSEGSDRNDRGSRPQPPQLPPGAIGKHLAWKRREDVRRRNFVNRFTRMRAPVSGLHHPQSAASSSRFSRTGMANHRNTAGGKAEFLFDDYDVYGKASGSRRHHQSRHQHQQRQIQQKQPSQTHSHKPRQTRLFLGAGQVHGTRVLDAVVDRISKKPQSKSKPPAPWRAARSSGFSRPAARKAVLPTRVQMHFHAREHSPAALDTANSGTEGESEVRLRIGLPSGTRFSTDTWVGQGGICRMRRLLLRGADGCNNNTYATEFRHDDVVRVGPDVTVDEFIQAFTMLCLLWRNAALGDSVLQWTEFAQHFVVRHASNARQLANIAHQTVQCVHAQLASAQAPAALALCISLMQISREISSWRQQQMQVIGAVGGQDDADLDAWPDERLAREIDNCVLVVAGQFTAKGDVWSLDANAQLLVVLMHAYDAVAGMFLLAPLQDAVLRACSQGAGVGLYWRALARMTSLAQINEEGISAPRTDARWHTALVAIAEATISQYLRPELNDVGVRQTYERVRQLVCTLGIRVAPTNRLHVLLFRFLEARQFASLAIEPAPALPRFFTRYTGAIPSGESHGGPDTCTVLWLRALDFGFSDWTAQLQNQAESTSAKILRGVRALVSKLLPTRILTVDSSQGLAALANYYSVFLFFLHAVPHTVVRPTRLYAQLQSLLRFRESASATARRVYFEAWAAAVTILGRRLRAMLEQFQDVRSMEALAGCCHRDGGGSKDLSTEERCAALGVDAGVTTYFSALLAAVGGWSEAVAVVAADGRPDAWRLVDAALGYALRVLQSSALEEHPPTVLLLLLAVMCTPVFKSIVAATLSTQPSSAISSEMRLQLLARLRAMLDLWQQAVAVRPAAIPEADILPQPGSIPMSDSQNDFGFMDSDDMLRLAAEADELERSAILAPIDSMLVQLIHQTHIPEIRRHIIASFSSLGPASASRLDPRSLTSLLALLVQMLSICVTGGLRTWDSFLHEHGRDSLYLIPDEDARRRVLLIFAVLAAVNAVAFIDAALRGMAKVDEQAGETVALRRSVYGSWIERLRSSVRQIRESSDRELSGLADTRQLVAVMTDRMNAVIDAHCAQCST</sequence>
<feature type="compositionally biased region" description="Basic and acidic residues" evidence="1">
    <location>
        <begin position="484"/>
        <end position="495"/>
    </location>
</feature>
<feature type="compositionally biased region" description="Low complexity" evidence="1">
    <location>
        <begin position="886"/>
        <end position="896"/>
    </location>
</feature>
<dbReference type="OrthoDB" id="5541472at2759"/>
<feature type="region of interest" description="Disordered" evidence="1">
    <location>
        <begin position="96"/>
        <end position="134"/>
    </location>
</feature>
<keyword evidence="3" id="KW-1185">Reference proteome</keyword>
<accession>A0A9W8HKI5</accession>
<dbReference type="EMBL" id="JANBUM010000028">
    <property type="protein sequence ID" value="KAJ2787252.1"/>
    <property type="molecule type" value="Genomic_DNA"/>
</dbReference>
<evidence type="ECO:0000256" key="1">
    <source>
        <dbReference type="SAM" id="MobiDB-lite"/>
    </source>
</evidence>
<feature type="compositionally biased region" description="Gly residues" evidence="1">
    <location>
        <begin position="686"/>
        <end position="695"/>
    </location>
</feature>
<feature type="region of interest" description="Disordered" evidence="1">
    <location>
        <begin position="1"/>
        <end position="40"/>
    </location>
</feature>
<feature type="compositionally biased region" description="Polar residues" evidence="1">
    <location>
        <begin position="101"/>
        <end position="113"/>
    </location>
</feature>
<feature type="compositionally biased region" description="Acidic residues" evidence="1">
    <location>
        <begin position="125"/>
        <end position="134"/>
    </location>
</feature>
<feature type="compositionally biased region" description="Basic residues" evidence="1">
    <location>
        <begin position="703"/>
        <end position="712"/>
    </location>
</feature>